<dbReference type="Gene3D" id="3.90.550.10">
    <property type="entry name" value="Spore Coat Polysaccharide Biosynthesis Protein SpsA, Chain A"/>
    <property type="match status" value="1"/>
</dbReference>
<dbReference type="Gene3D" id="2.160.10.10">
    <property type="entry name" value="Hexapeptide repeat proteins"/>
    <property type="match status" value="1"/>
</dbReference>
<dbReference type="InterPro" id="IPR011004">
    <property type="entry name" value="Trimer_LpxA-like_sf"/>
</dbReference>
<dbReference type="OMA" id="LAQSCKI"/>
<reference evidence="10 11" key="1">
    <citation type="submission" date="2016-07" db="EMBL/GenBank/DDBJ databases">
        <title>Pervasive Adenine N6-methylation of Active Genes in Fungi.</title>
        <authorList>
            <consortium name="DOE Joint Genome Institute"/>
            <person name="Mondo S.J."/>
            <person name="Dannebaum R.O."/>
            <person name="Kuo R.C."/>
            <person name="Labutti K."/>
            <person name="Haridas S."/>
            <person name="Kuo A."/>
            <person name="Salamov A."/>
            <person name="Ahrendt S.R."/>
            <person name="Lipzen A."/>
            <person name="Sullivan W."/>
            <person name="Andreopoulos W.B."/>
            <person name="Clum A."/>
            <person name="Lindquist E."/>
            <person name="Daum C."/>
            <person name="Ramamoorthy G.K."/>
            <person name="Gryganskyi A."/>
            <person name="Culley D."/>
            <person name="Magnuson J.K."/>
            <person name="James T.Y."/>
            <person name="O'Malley M.A."/>
            <person name="Stajich J.E."/>
            <person name="Spatafora J.W."/>
            <person name="Visel A."/>
            <person name="Grigoriev I.V."/>
        </authorList>
    </citation>
    <scope>NUCLEOTIDE SEQUENCE [LARGE SCALE GENOMIC DNA]</scope>
    <source>
        <strain evidence="10 11">12-1054</strain>
    </source>
</reference>
<keyword evidence="11" id="KW-1185">Reference proteome</keyword>
<evidence type="ECO:0000256" key="8">
    <source>
        <dbReference type="ARBA" id="ARBA00046432"/>
    </source>
</evidence>
<dbReference type="EMBL" id="MCFI01000009">
    <property type="protein sequence ID" value="ORY82450.1"/>
    <property type="molecule type" value="Genomic_DNA"/>
</dbReference>
<dbReference type="InterPro" id="IPR003307">
    <property type="entry name" value="W2_domain"/>
</dbReference>
<dbReference type="GO" id="GO:0005829">
    <property type="term" value="C:cytosol"/>
    <property type="evidence" value="ECO:0007669"/>
    <property type="project" value="UniProtKB-SubCell"/>
</dbReference>
<dbReference type="OrthoDB" id="424572at2759"/>
<evidence type="ECO:0000313" key="10">
    <source>
        <dbReference type="EMBL" id="ORY82450.1"/>
    </source>
</evidence>
<dbReference type="SUPFAM" id="SSF51161">
    <property type="entry name" value="Trimeric LpxA-like enzymes"/>
    <property type="match status" value="1"/>
</dbReference>
<dbReference type="FunFam" id="3.90.550.10:FF:000066">
    <property type="entry name" value="Translation initiation factor eIF-2B subunit epsilon"/>
    <property type="match status" value="1"/>
</dbReference>
<keyword evidence="3" id="KW-0963">Cytoplasm</keyword>
<evidence type="ECO:0000259" key="9">
    <source>
        <dbReference type="PROSITE" id="PS51363"/>
    </source>
</evidence>
<organism evidence="10 11">
    <name type="scientific">Protomyces lactucae-debilis</name>
    <dbReference type="NCBI Taxonomy" id="2754530"/>
    <lineage>
        <taxon>Eukaryota</taxon>
        <taxon>Fungi</taxon>
        <taxon>Dikarya</taxon>
        <taxon>Ascomycota</taxon>
        <taxon>Taphrinomycotina</taxon>
        <taxon>Taphrinomycetes</taxon>
        <taxon>Taphrinales</taxon>
        <taxon>Protomycetaceae</taxon>
        <taxon>Protomyces</taxon>
    </lineage>
</organism>
<evidence type="ECO:0000256" key="1">
    <source>
        <dbReference type="ARBA" id="ARBA00004514"/>
    </source>
</evidence>
<gene>
    <name evidence="10" type="ORF">BCR37DRAFT_347251</name>
</gene>
<accession>A0A1Y2FES0</accession>
<evidence type="ECO:0000256" key="7">
    <source>
        <dbReference type="ARBA" id="ARBA00044345"/>
    </source>
</evidence>
<dbReference type="GeneID" id="63784357"/>
<dbReference type="InterPro" id="IPR035543">
    <property type="entry name" value="eIF-2B_epsilon_N"/>
</dbReference>
<comment type="caution">
    <text evidence="10">The sequence shown here is derived from an EMBL/GenBank/DDBJ whole genome shotgun (WGS) entry which is preliminary data.</text>
</comment>
<evidence type="ECO:0000256" key="4">
    <source>
        <dbReference type="ARBA" id="ARBA00022540"/>
    </source>
</evidence>
<dbReference type="SUPFAM" id="SSF53448">
    <property type="entry name" value="Nucleotide-diphospho-sugar transferases"/>
    <property type="match status" value="1"/>
</dbReference>
<dbReference type="Pfam" id="PF25084">
    <property type="entry name" value="LbH_EIF2B"/>
    <property type="match status" value="1"/>
</dbReference>
<sequence>MDKHGNAEVLLQAVIISDSYNTRFKPLTDDRPRCLMPLVNVPLIEYTLEFLASSGVQEIFIFVCAHADQIKHYIRHSSWQASGMPRIELITTPDSTSVGDAMRRLDEEQKIKSDFILLSGDVVSNLAGADMVKAHKARRELDKSSIMTMVFRETNCSHRTRSTAESPVVVLSGSQNRCVHYSRAFQPQSAKLLLDLAVLKGAESTQIRNDLVDCSIDICSPEVPALFSENFDYNDMRGDFVHGILTSDLLGKTIHAHVEDSKYAARVQDLRSYDAVSRDIIARWTYPVVPDNMAWLCGAYTHERSNVYTGKNVRLSRKVALTSHVVLGKHVKVGDNSKISFSTLGADCAIGPQCTIADSYLWENVTVGSNCRIGQSLVANNVVIGDGCVLHPGAVLGPGVRLADGTTVAANVTLVADGEADVEIVGQGGQGHVYLDVRSDCESDSEDDDDQPDSFMADYANHLSQMQYRQAALNFSDLSISSLGSIPDSERARRPSFAASAQSEDEHALVFYDLARADLETAFTEDHNVDDVMLEMTSLRMREDVGMHEVRIAVLSAMLAKCEAGQSNKAVLRTKQLVKRWGPLLQRTISPNTIKEDCLDLLLSMQRICSTTTSSDLFVPMTKFMYDDEILPEVAILDWYNDLQSASDESLRQTRQKAVDFVSWLQEAEEASSDDSD</sequence>
<dbReference type="PROSITE" id="PS51363">
    <property type="entry name" value="W2"/>
    <property type="match status" value="1"/>
</dbReference>
<dbReference type="SUPFAM" id="SSF48371">
    <property type="entry name" value="ARM repeat"/>
    <property type="match status" value="1"/>
</dbReference>
<comment type="similarity">
    <text evidence="2">Belongs to the eIF-2B gamma/epsilon subunits family.</text>
</comment>
<proteinExistence type="inferred from homology"/>
<dbReference type="PANTHER" id="PTHR45887">
    <property type="entry name" value="TRANSLATION INITIATION FACTOR EIF-2B SUBUNIT EPSILON"/>
    <property type="match status" value="1"/>
</dbReference>
<comment type="subunit">
    <text evidence="8">Component of the translation initiation factor 2B (eIF2B) complex which is a heterodecamer of two sets of five different subunits: alpha, beta, gamma, delta and epsilon. Subunits alpha, beta and delta comprise a regulatory subcomplex and subunits epsilon and gamma comprise a catalytic subcomplex. Within the complex, the hexameric regulatory complex resides at the center, with the two heterodimeric catalytic subcomplexes bound on opposite sides.</text>
</comment>
<comment type="subcellular location">
    <subcellularLocation>
        <location evidence="1">Cytoplasm</location>
        <location evidence="1">Cytosol</location>
    </subcellularLocation>
</comment>
<dbReference type="CDD" id="cd11558">
    <property type="entry name" value="W2_eIF2B_epsilon"/>
    <property type="match status" value="1"/>
</dbReference>
<keyword evidence="5" id="KW-0648">Protein biosynthesis</keyword>
<dbReference type="Pfam" id="PF02020">
    <property type="entry name" value="W2"/>
    <property type="match status" value="1"/>
</dbReference>
<dbReference type="GO" id="GO:0031369">
    <property type="term" value="F:translation initiation factor binding"/>
    <property type="evidence" value="ECO:0007669"/>
    <property type="project" value="InterPro"/>
</dbReference>
<evidence type="ECO:0000256" key="3">
    <source>
        <dbReference type="ARBA" id="ARBA00022490"/>
    </source>
</evidence>
<dbReference type="GO" id="GO:0005851">
    <property type="term" value="C:eukaryotic translation initiation factor 2B complex"/>
    <property type="evidence" value="ECO:0007669"/>
    <property type="project" value="TreeGrafter"/>
</dbReference>
<dbReference type="InterPro" id="IPR005835">
    <property type="entry name" value="NTP_transferase_dom"/>
</dbReference>
<dbReference type="SMART" id="SM00515">
    <property type="entry name" value="eIF5C"/>
    <property type="match status" value="1"/>
</dbReference>
<dbReference type="Pfam" id="PF00483">
    <property type="entry name" value="NTP_transferase"/>
    <property type="match status" value="1"/>
</dbReference>
<feature type="domain" description="W2" evidence="9">
    <location>
        <begin position="505"/>
        <end position="675"/>
    </location>
</feature>
<dbReference type="AlphaFoldDB" id="A0A1Y2FES0"/>
<protein>
    <recommendedName>
        <fullName evidence="6">Translation initiation factor eIF2B subunit epsilon</fullName>
    </recommendedName>
    <alternativeName>
        <fullName evidence="7">eIF2B GDP-GTP exchange factor subunit epsilon</fullName>
    </alternativeName>
</protein>
<evidence type="ECO:0000256" key="5">
    <source>
        <dbReference type="ARBA" id="ARBA00022917"/>
    </source>
</evidence>
<name>A0A1Y2FES0_PROLT</name>
<dbReference type="Proteomes" id="UP000193685">
    <property type="component" value="Unassembled WGS sequence"/>
</dbReference>
<evidence type="ECO:0000313" key="11">
    <source>
        <dbReference type="Proteomes" id="UP000193685"/>
    </source>
</evidence>
<dbReference type="InterPro" id="IPR044123">
    <property type="entry name" value="W2_eIF2B_epsilon"/>
</dbReference>
<dbReference type="STRING" id="56484.A0A1Y2FES0"/>
<dbReference type="GO" id="GO:0003743">
    <property type="term" value="F:translation initiation factor activity"/>
    <property type="evidence" value="ECO:0007669"/>
    <property type="project" value="UniProtKB-KW"/>
</dbReference>
<dbReference type="RefSeq" id="XP_040725321.1">
    <property type="nucleotide sequence ID" value="XM_040867758.1"/>
</dbReference>
<evidence type="ECO:0000256" key="6">
    <source>
        <dbReference type="ARBA" id="ARBA00044144"/>
    </source>
</evidence>
<dbReference type="InterPro" id="IPR051956">
    <property type="entry name" value="eIF2B_epsilon"/>
</dbReference>
<dbReference type="InterPro" id="IPR056764">
    <property type="entry name" value="LbH_EIF2B3/5"/>
</dbReference>
<dbReference type="InterPro" id="IPR029044">
    <property type="entry name" value="Nucleotide-diphossugar_trans"/>
</dbReference>
<dbReference type="PANTHER" id="PTHR45887:SF1">
    <property type="entry name" value="TRANSLATION INITIATION FACTOR EIF-2B SUBUNIT EPSILON"/>
    <property type="match status" value="1"/>
</dbReference>
<dbReference type="CDD" id="cd04197">
    <property type="entry name" value="eIF-2B_epsilon_N"/>
    <property type="match status" value="1"/>
</dbReference>
<dbReference type="InterPro" id="IPR016024">
    <property type="entry name" value="ARM-type_fold"/>
</dbReference>
<keyword evidence="4 10" id="KW-0396">Initiation factor</keyword>
<dbReference type="GO" id="GO:0005085">
    <property type="term" value="F:guanyl-nucleotide exchange factor activity"/>
    <property type="evidence" value="ECO:0007669"/>
    <property type="project" value="InterPro"/>
</dbReference>
<evidence type="ECO:0000256" key="2">
    <source>
        <dbReference type="ARBA" id="ARBA00007878"/>
    </source>
</evidence>
<dbReference type="Gene3D" id="1.25.40.180">
    <property type="match status" value="1"/>
</dbReference>